<dbReference type="Proteomes" id="UP000653305">
    <property type="component" value="Unassembled WGS sequence"/>
</dbReference>
<sequence length="270" mass="29493">MVRRTSKLKGLINEIDKVYRRLVRVKTKNYPQERKIIGQVITGYLSSLILEAYLSAIPPMMIVLSSIQGYIVLSQDQHFTGLMSFSSRNESPKVTPIGEPPTPRAAHVATAVDGIGPAGLSAENLHVLDLTQQRPRWHTVVVQGPGPGPRYGHVMALVGQWYATARSDGLILLCGGRDANSVVLLDKVQKEVGSFDICSCQLYHKEIKFAPHGLINMCNSKGATNAVEIIGDSSCNEMQIEGRGEGIFGAYSSLEPGVCYVSSKEVNLRR</sequence>
<comment type="caution">
    <text evidence="3">The sequence shown here is derived from an EMBL/GenBank/DDBJ whole genome shotgun (WGS) entry which is preliminary data.</text>
</comment>
<evidence type="ECO:0000256" key="1">
    <source>
        <dbReference type="ARBA" id="ARBA00023277"/>
    </source>
</evidence>
<keyword evidence="4" id="KW-1185">Reference proteome</keyword>
<reference evidence="3" key="1">
    <citation type="submission" date="2020-07" db="EMBL/GenBank/DDBJ databases">
        <title>Ethylene signaling mediates host invasion by parasitic plants.</title>
        <authorList>
            <person name="Yoshida S."/>
        </authorList>
    </citation>
    <scope>NUCLEOTIDE SEQUENCE</scope>
    <source>
        <strain evidence="3">Okayama</strain>
    </source>
</reference>
<proteinExistence type="predicted"/>
<dbReference type="OrthoDB" id="1743002at2759"/>
<dbReference type="SUPFAM" id="SSF50965">
    <property type="entry name" value="Galactose oxidase, central domain"/>
    <property type="match status" value="1"/>
</dbReference>
<dbReference type="Gene3D" id="2.120.10.80">
    <property type="entry name" value="Kelch-type beta propeller"/>
    <property type="match status" value="1"/>
</dbReference>
<keyword evidence="2" id="KW-0812">Transmembrane</keyword>
<evidence type="ECO:0000313" key="3">
    <source>
        <dbReference type="EMBL" id="GFP94729.1"/>
    </source>
</evidence>
<name>A0A830C6D5_9LAMI</name>
<dbReference type="PANTHER" id="PTHR46422:SF4">
    <property type="entry name" value="SERINE_THREONINE-PROTEIN PHOSPHATASE BSL3"/>
    <property type="match status" value="1"/>
</dbReference>
<dbReference type="InterPro" id="IPR008811">
    <property type="entry name" value="Glycosyl_hydrolases_36"/>
</dbReference>
<evidence type="ECO:0000256" key="2">
    <source>
        <dbReference type="SAM" id="Phobius"/>
    </source>
</evidence>
<keyword evidence="2" id="KW-1133">Transmembrane helix</keyword>
<organism evidence="3 4">
    <name type="scientific">Phtheirospermum japonicum</name>
    <dbReference type="NCBI Taxonomy" id="374723"/>
    <lineage>
        <taxon>Eukaryota</taxon>
        <taxon>Viridiplantae</taxon>
        <taxon>Streptophyta</taxon>
        <taxon>Embryophyta</taxon>
        <taxon>Tracheophyta</taxon>
        <taxon>Spermatophyta</taxon>
        <taxon>Magnoliopsida</taxon>
        <taxon>eudicotyledons</taxon>
        <taxon>Gunneridae</taxon>
        <taxon>Pentapetalae</taxon>
        <taxon>asterids</taxon>
        <taxon>lamiids</taxon>
        <taxon>Lamiales</taxon>
        <taxon>Orobanchaceae</taxon>
        <taxon>Orobanchaceae incertae sedis</taxon>
        <taxon>Phtheirospermum</taxon>
    </lineage>
</organism>
<keyword evidence="2" id="KW-0472">Membrane</keyword>
<feature type="transmembrane region" description="Helical" evidence="2">
    <location>
        <begin position="36"/>
        <end position="56"/>
    </location>
</feature>
<dbReference type="InterPro" id="IPR015915">
    <property type="entry name" value="Kelch-typ_b-propeller"/>
</dbReference>
<dbReference type="PANTHER" id="PTHR46422">
    <property type="entry name" value="SERINE/THREONINE-PROTEIN PHOSPHATASE BSL3"/>
    <property type="match status" value="1"/>
</dbReference>
<gene>
    <name evidence="3" type="ORF">PHJA_001617300</name>
</gene>
<evidence type="ECO:0000313" key="4">
    <source>
        <dbReference type="Proteomes" id="UP000653305"/>
    </source>
</evidence>
<accession>A0A830C6D5</accession>
<keyword evidence="1" id="KW-0119">Carbohydrate metabolism</keyword>
<dbReference type="InterPro" id="IPR011043">
    <property type="entry name" value="Gal_Oxase/kelch_b-propeller"/>
</dbReference>
<dbReference type="AlphaFoldDB" id="A0A830C6D5"/>
<dbReference type="Pfam" id="PF05691">
    <property type="entry name" value="Raffinose_syn"/>
    <property type="match status" value="1"/>
</dbReference>
<dbReference type="EMBL" id="BMAC01000361">
    <property type="protein sequence ID" value="GFP94729.1"/>
    <property type="molecule type" value="Genomic_DNA"/>
</dbReference>
<protein>
    <submittedName>
        <fullName evidence="3">Serine/threonine-protein phosphatase bsl2</fullName>
    </submittedName>
</protein>